<evidence type="ECO:0000256" key="1">
    <source>
        <dbReference type="SAM" id="MobiDB-lite"/>
    </source>
</evidence>
<evidence type="ECO:0000313" key="2">
    <source>
        <dbReference type="EMBL" id="MDR7625848.1"/>
    </source>
</evidence>
<proteinExistence type="predicted"/>
<organism evidence="3 5">
    <name type="scientific">Lacticaseibacillus paracasei</name>
    <name type="common">Lactobacillus paracasei</name>
    <dbReference type="NCBI Taxonomy" id="1597"/>
    <lineage>
        <taxon>Bacteria</taxon>
        <taxon>Bacillati</taxon>
        <taxon>Bacillota</taxon>
        <taxon>Bacilli</taxon>
        <taxon>Lactobacillales</taxon>
        <taxon>Lactobacillaceae</taxon>
        <taxon>Lacticaseibacillus</taxon>
    </lineage>
</organism>
<evidence type="ECO:0000313" key="5">
    <source>
        <dbReference type="Proteomes" id="UP000284716"/>
    </source>
</evidence>
<sequence>MGMLEKKPAQKTGKSLLRHTPGGVEVENQVDRESIIQSVKETAAPKKKPAEKTTSIRISVTTRNALNSLVTLGEADTVNTLLDQLITQKLESLRPDQQRTYDIINGVATKRDKA</sequence>
<dbReference type="EMBL" id="JAVKVH010000002">
    <property type="protein sequence ID" value="MDR7625848.1"/>
    <property type="molecule type" value="Genomic_DNA"/>
</dbReference>
<dbReference type="AlphaFoldDB" id="A0A422LX16"/>
<dbReference type="EMBL" id="LKFS01000109">
    <property type="protein sequence ID" value="RND78696.1"/>
    <property type="molecule type" value="Genomic_DNA"/>
</dbReference>
<dbReference type="Proteomes" id="UP000284716">
    <property type="component" value="Unassembled WGS sequence"/>
</dbReference>
<reference evidence="2" key="3">
    <citation type="submission" date="2024-03" db="EMBL/GenBank/DDBJ databases">
        <title>Lacticaseibacillus paracasei KCKM 0992.</title>
        <authorList>
            <person name="Kim T.W."/>
        </authorList>
    </citation>
    <scope>NUCLEOTIDE SEQUENCE</scope>
    <source>
        <strain evidence="2">KCKM 0992</strain>
        <plasmid evidence="2">unnamed2</plasmid>
    </source>
</reference>
<name>A0A422LX16_LACPA</name>
<dbReference type="InterPro" id="IPR035528">
    <property type="entry name" value="DUF5388"/>
</dbReference>
<geneLocation type="plasmid" evidence="2">
    <name>unnamed2</name>
</geneLocation>
<comment type="caution">
    <text evidence="3">The sequence shown here is derived from an EMBL/GenBank/DDBJ whole genome shotgun (WGS) entry which is preliminary data.</text>
</comment>
<accession>A0A422LX16</accession>
<evidence type="ECO:0000313" key="4">
    <source>
        <dbReference type="EMBL" id="RND80662.1"/>
    </source>
</evidence>
<feature type="region of interest" description="Disordered" evidence="1">
    <location>
        <begin position="1"/>
        <end position="28"/>
    </location>
</feature>
<dbReference type="RefSeq" id="WP_016383917.1">
    <property type="nucleotide sequence ID" value="NZ_AP018394.1"/>
</dbReference>
<dbReference type="EMBL" id="LKFU01000141">
    <property type="protein sequence ID" value="RND80662.1"/>
    <property type="molecule type" value="Genomic_DNA"/>
</dbReference>
<dbReference type="Proteomes" id="UP001268544">
    <property type="component" value="Unassembled WGS sequence"/>
</dbReference>
<keyword evidence="2" id="KW-0614">Plasmid</keyword>
<evidence type="ECO:0000313" key="6">
    <source>
        <dbReference type="Proteomes" id="UP000285532"/>
    </source>
</evidence>
<dbReference type="Pfam" id="PF17363">
    <property type="entry name" value="DUF5388"/>
    <property type="match status" value="1"/>
</dbReference>
<evidence type="ECO:0000313" key="7">
    <source>
        <dbReference type="Proteomes" id="UP001268544"/>
    </source>
</evidence>
<evidence type="ECO:0000313" key="3">
    <source>
        <dbReference type="EMBL" id="RND78696.1"/>
    </source>
</evidence>
<dbReference type="Proteomes" id="UP000285532">
    <property type="component" value="Unassembled WGS sequence"/>
</dbReference>
<reference evidence="7" key="2">
    <citation type="submission" date="2023-07" db="EMBL/GenBank/DDBJ databases">
        <title>Lacticaseibacillus paracasei KCKM 0992.</title>
        <authorList>
            <person name="Kim T.W."/>
        </authorList>
    </citation>
    <scope>NUCLEOTIDE SEQUENCE [LARGE SCALE GENOMIC DNA]</scope>
    <source>
        <strain evidence="7">KCKM 0992</strain>
    </source>
</reference>
<protein>
    <submittedName>
        <fullName evidence="2">DUF5388 domain-containing protein</fullName>
    </submittedName>
</protein>
<gene>
    <name evidence="3" type="ORF">FAM18157_02824</name>
    <name evidence="4" type="ORF">FAM18172_03053</name>
    <name evidence="2" type="ORF">RF672_14925</name>
</gene>
<reference evidence="5 6" key="1">
    <citation type="journal article" date="2018" name="Front. Microbiol.">
        <title>Conversion of Methionine to Cysteine in Lactobacillus paracasei Depends on the Highly Mobile cysK-ctl-cysE Gene Cluster.</title>
        <authorList>
            <person name="Wuthrich D."/>
            <person name="Irmler S."/>
            <person name="Berthoud H."/>
            <person name="Guggenbuhl B."/>
            <person name="Eugster E."/>
            <person name="Bruggmann R."/>
        </authorList>
    </citation>
    <scope>NUCLEOTIDE SEQUENCE [LARGE SCALE GENOMIC DNA]</scope>
    <source>
        <strain evidence="3 5">FAM18157</strain>
        <strain evidence="4 6">FAM18172</strain>
    </source>
</reference>